<dbReference type="Proteomes" id="UP001597493">
    <property type="component" value="Unassembled WGS sequence"/>
</dbReference>
<feature type="transmembrane region" description="Helical" evidence="1">
    <location>
        <begin position="7"/>
        <end position="27"/>
    </location>
</feature>
<feature type="transmembrane region" description="Helical" evidence="1">
    <location>
        <begin position="112"/>
        <end position="130"/>
    </location>
</feature>
<keyword evidence="1" id="KW-1133">Transmembrane helix</keyword>
<evidence type="ECO:0000256" key="1">
    <source>
        <dbReference type="SAM" id="Phobius"/>
    </source>
</evidence>
<protein>
    <recommendedName>
        <fullName evidence="4">DUF5668 domain-containing protein</fullName>
    </recommendedName>
</protein>
<proteinExistence type="predicted"/>
<gene>
    <name evidence="2" type="ORF">ACFSW5_13110</name>
</gene>
<evidence type="ECO:0008006" key="4">
    <source>
        <dbReference type="Google" id="ProtNLM"/>
    </source>
</evidence>
<feature type="transmembrane region" description="Helical" evidence="1">
    <location>
        <begin position="136"/>
        <end position="154"/>
    </location>
</feature>
<sequence length="160" mass="17716">MPNKKYSAGMILLLAGIVLLLGKWGVITYLGAMFWPLLVLIPGVLLHVLFFGRMLPAVVLVPGGMLIVYTVLFILCNIYGWNIIREAWPVFLLGIAVGLYEYYMFGNSRSRTTLAASLWLGGAAVVLLAVSLVWSWGLYVIAVLLIVAGGWMTFAKRSYW</sequence>
<comment type="caution">
    <text evidence="2">The sequence shown here is derived from an EMBL/GenBank/DDBJ whole genome shotgun (WGS) entry which is preliminary data.</text>
</comment>
<keyword evidence="1" id="KW-0472">Membrane</keyword>
<feature type="transmembrane region" description="Helical" evidence="1">
    <location>
        <begin position="58"/>
        <end position="81"/>
    </location>
</feature>
<dbReference type="RefSeq" id="WP_379273643.1">
    <property type="nucleotide sequence ID" value="NZ_JBHUGT010000024.1"/>
</dbReference>
<name>A0ABW5QYN8_9BACL</name>
<evidence type="ECO:0000313" key="2">
    <source>
        <dbReference type="EMBL" id="MFD2661190.1"/>
    </source>
</evidence>
<keyword evidence="1" id="KW-0812">Transmembrane</keyword>
<reference evidence="3" key="1">
    <citation type="journal article" date="2019" name="Int. J. Syst. Evol. Microbiol.">
        <title>The Global Catalogue of Microorganisms (GCM) 10K type strain sequencing project: providing services to taxonomists for standard genome sequencing and annotation.</title>
        <authorList>
            <consortium name="The Broad Institute Genomics Platform"/>
            <consortium name="The Broad Institute Genome Sequencing Center for Infectious Disease"/>
            <person name="Wu L."/>
            <person name="Ma J."/>
        </authorList>
    </citation>
    <scope>NUCLEOTIDE SEQUENCE [LARGE SCALE GENOMIC DNA]</scope>
    <source>
        <strain evidence="3">TISTR 1827</strain>
    </source>
</reference>
<keyword evidence="3" id="KW-1185">Reference proteome</keyword>
<evidence type="ECO:0000313" key="3">
    <source>
        <dbReference type="Proteomes" id="UP001597493"/>
    </source>
</evidence>
<dbReference type="EMBL" id="JBHUMY010000012">
    <property type="protein sequence ID" value="MFD2661190.1"/>
    <property type="molecule type" value="Genomic_DNA"/>
</dbReference>
<accession>A0ABW5QYN8</accession>
<feature type="transmembrane region" description="Helical" evidence="1">
    <location>
        <begin position="87"/>
        <end position="105"/>
    </location>
</feature>
<feature type="transmembrane region" description="Helical" evidence="1">
    <location>
        <begin position="33"/>
        <end position="51"/>
    </location>
</feature>
<organism evidence="2 3">
    <name type="scientific">Paenibacillus thailandensis</name>
    <dbReference type="NCBI Taxonomy" id="393250"/>
    <lineage>
        <taxon>Bacteria</taxon>
        <taxon>Bacillati</taxon>
        <taxon>Bacillota</taxon>
        <taxon>Bacilli</taxon>
        <taxon>Bacillales</taxon>
        <taxon>Paenibacillaceae</taxon>
        <taxon>Paenibacillus</taxon>
    </lineage>
</organism>